<feature type="region of interest" description="Disordered" evidence="1">
    <location>
        <begin position="1"/>
        <end position="25"/>
    </location>
</feature>
<evidence type="ECO:0000256" key="1">
    <source>
        <dbReference type="SAM" id="MobiDB-lite"/>
    </source>
</evidence>
<organism evidence="2 3">
    <name type="scientific">Streptomyces hawaiiensis</name>
    <dbReference type="NCBI Taxonomy" id="67305"/>
    <lineage>
        <taxon>Bacteria</taxon>
        <taxon>Bacillati</taxon>
        <taxon>Actinomycetota</taxon>
        <taxon>Actinomycetes</taxon>
        <taxon>Kitasatosporales</taxon>
        <taxon>Streptomycetaceae</taxon>
        <taxon>Streptomyces</taxon>
    </lineage>
</organism>
<dbReference type="EMBL" id="CP021978">
    <property type="protein sequence ID" value="QCD55504.1"/>
    <property type="molecule type" value="Genomic_DNA"/>
</dbReference>
<evidence type="ECO:0000313" key="3">
    <source>
        <dbReference type="Proteomes" id="UP000495940"/>
    </source>
</evidence>
<dbReference type="Proteomes" id="UP000495940">
    <property type="component" value="Chromosome"/>
</dbReference>
<reference evidence="2 3" key="1">
    <citation type="submission" date="2017-06" db="EMBL/GenBank/DDBJ databases">
        <title>Complete Genome Sequence of Streptomyces hawaiiensis NRRL 15010 and insights into acyldepsipeptides biosynthesis.</title>
        <authorList>
            <person name="Mariita R.M."/>
            <person name="Sello J.K."/>
        </authorList>
    </citation>
    <scope>NUCLEOTIDE SEQUENCE [LARGE SCALE GENOMIC DNA]</scope>
    <source>
        <strain evidence="2 3">ATCC 12236</strain>
    </source>
</reference>
<feature type="region of interest" description="Disordered" evidence="1">
    <location>
        <begin position="39"/>
        <end position="68"/>
    </location>
</feature>
<protein>
    <submittedName>
        <fullName evidence="2">Uncharacterized protein</fullName>
    </submittedName>
</protein>
<dbReference type="AlphaFoldDB" id="A0A6G5RC95"/>
<sequence length="68" mass="6743">MAVRRGADAAAPGGRGLGSSSAVVCTPTSNAGAVATYKAAGFEQLPETRDRRRDAQVSPNAGEVPGSA</sequence>
<feature type="compositionally biased region" description="Basic and acidic residues" evidence="1">
    <location>
        <begin position="46"/>
        <end position="55"/>
    </location>
</feature>
<feature type="compositionally biased region" description="Low complexity" evidence="1">
    <location>
        <begin position="1"/>
        <end position="12"/>
    </location>
</feature>
<evidence type="ECO:0000313" key="2">
    <source>
        <dbReference type="EMBL" id="QCD55504.1"/>
    </source>
</evidence>
<proteinExistence type="predicted"/>
<accession>A0A6G5RC95</accession>
<gene>
    <name evidence="2" type="ORF">CEB94_11920</name>
</gene>
<dbReference type="KEGG" id="shaw:CEB94_11920"/>
<name>A0A6G5RC95_9ACTN</name>
<keyword evidence="3" id="KW-1185">Reference proteome</keyword>